<protein>
    <recommendedName>
        <fullName evidence="7">Inositol-1-monophosphatase</fullName>
        <ecNumber evidence="7">3.1.3.25</ecNumber>
    </recommendedName>
</protein>
<dbReference type="GO" id="GO:0008934">
    <property type="term" value="F:inositol monophosphate 1-phosphatase activity"/>
    <property type="evidence" value="ECO:0007669"/>
    <property type="project" value="InterPro"/>
</dbReference>
<dbReference type="PANTHER" id="PTHR20854:SF4">
    <property type="entry name" value="INOSITOL-1-MONOPHOSPHATASE-RELATED"/>
    <property type="match status" value="1"/>
</dbReference>
<feature type="binding site" evidence="6">
    <location>
        <position position="88"/>
    </location>
    <ligand>
        <name>Mg(2+)</name>
        <dbReference type="ChEBI" id="CHEBI:18420"/>
        <label>1</label>
        <note>catalytic</note>
    </ligand>
</feature>
<organism evidence="8 9">
    <name type="scientific">Wansuia hejianensis</name>
    <dbReference type="NCBI Taxonomy" id="2763667"/>
    <lineage>
        <taxon>Bacteria</taxon>
        <taxon>Bacillati</taxon>
        <taxon>Bacillota</taxon>
        <taxon>Clostridia</taxon>
        <taxon>Lachnospirales</taxon>
        <taxon>Lachnospiraceae</taxon>
        <taxon>Wansuia</taxon>
    </lineage>
</organism>
<comment type="similarity">
    <text evidence="7">Belongs to the inositol monophosphatase superfamily.</text>
</comment>
<sequence length="263" mass="29093">MQNFSQTQLDRLADIVRKTRPLFENTELLSSVHQKGQADFVTDVDYQVQSFLLSELAAFRPDIQFMGEEKDNSNIDFSGLVWILDPVDGTTNLIHRFRQSSVSLALAENHTIIAGIIYNPYTDELFSALKGCGSSLNGQPVTVSSCASLSDSLVSVGTSPYIHDYADWNFRRAKEIFLRCQDIRRLGSAALDLAYVACGRTDGFYEIYLSPWDYAAGLLLIEEAGGRVTDFSGNPPDCSAPSSILATNGSVHEELRELLVQHP</sequence>
<dbReference type="InterPro" id="IPR022337">
    <property type="entry name" value="Inositol_monophosphatase_SuhB"/>
</dbReference>
<evidence type="ECO:0000256" key="7">
    <source>
        <dbReference type="RuleBase" id="RU364068"/>
    </source>
</evidence>
<dbReference type="CDD" id="cd01639">
    <property type="entry name" value="IMPase"/>
    <property type="match status" value="1"/>
</dbReference>
<evidence type="ECO:0000256" key="6">
    <source>
        <dbReference type="PIRSR" id="PIRSR600760-2"/>
    </source>
</evidence>
<proteinExistence type="inferred from homology"/>
<dbReference type="InterPro" id="IPR020550">
    <property type="entry name" value="Inositol_monophosphatase_CS"/>
</dbReference>
<dbReference type="GO" id="GO:0046872">
    <property type="term" value="F:metal ion binding"/>
    <property type="evidence" value="ECO:0007669"/>
    <property type="project" value="UniProtKB-KW"/>
</dbReference>
<dbReference type="KEGG" id="whj:H9Q79_12885"/>
<dbReference type="GO" id="GO:0007165">
    <property type="term" value="P:signal transduction"/>
    <property type="evidence" value="ECO:0007669"/>
    <property type="project" value="TreeGrafter"/>
</dbReference>
<evidence type="ECO:0000313" key="8">
    <source>
        <dbReference type="EMBL" id="QNM07802.1"/>
    </source>
</evidence>
<evidence type="ECO:0000256" key="2">
    <source>
        <dbReference type="ARBA" id="ARBA00001946"/>
    </source>
</evidence>
<dbReference type="PRINTS" id="PR00377">
    <property type="entry name" value="IMPHPHTASES"/>
</dbReference>
<evidence type="ECO:0000256" key="3">
    <source>
        <dbReference type="ARBA" id="ARBA00022723"/>
    </source>
</evidence>
<comment type="catalytic activity">
    <reaction evidence="1 7">
        <text>a myo-inositol phosphate + H2O = myo-inositol + phosphate</text>
        <dbReference type="Rhea" id="RHEA:24056"/>
        <dbReference type="ChEBI" id="CHEBI:15377"/>
        <dbReference type="ChEBI" id="CHEBI:17268"/>
        <dbReference type="ChEBI" id="CHEBI:43474"/>
        <dbReference type="ChEBI" id="CHEBI:84139"/>
        <dbReference type="EC" id="3.1.3.25"/>
    </reaction>
</comment>
<evidence type="ECO:0000256" key="4">
    <source>
        <dbReference type="ARBA" id="ARBA00022801"/>
    </source>
</evidence>
<evidence type="ECO:0000256" key="1">
    <source>
        <dbReference type="ARBA" id="ARBA00001033"/>
    </source>
</evidence>
<name>A0A7G9GAH0_9FIRM</name>
<feature type="binding site" evidence="6">
    <location>
        <position position="213"/>
    </location>
    <ligand>
        <name>Mg(2+)</name>
        <dbReference type="ChEBI" id="CHEBI:18420"/>
        <label>1</label>
        <note>catalytic</note>
    </ligand>
</feature>
<keyword evidence="5 6" id="KW-0460">Magnesium</keyword>
<dbReference type="InterPro" id="IPR000760">
    <property type="entry name" value="Inositol_monophosphatase-like"/>
</dbReference>
<dbReference type="Proteomes" id="UP000515860">
    <property type="component" value="Chromosome"/>
</dbReference>
<dbReference type="EMBL" id="CP060635">
    <property type="protein sequence ID" value="QNM07802.1"/>
    <property type="molecule type" value="Genomic_DNA"/>
</dbReference>
<accession>A0A7G9GAH0</accession>
<keyword evidence="4 7" id="KW-0378">Hydrolase</keyword>
<dbReference type="InterPro" id="IPR033942">
    <property type="entry name" value="IMPase"/>
</dbReference>
<dbReference type="Gene3D" id="3.40.190.80">
    <property type="match status" value="1"/>
</dbReference>
<evidence type="ECO:0000256" key="5">
    <source>
        <dbReference type="ARBA" id="ARBA00022842"/>
    </source>
</evidence>
<keyword evidence="3 6" id="KW-0479">Metal-binding</keyword>
<dbReference type="AlphaFoldDB" id="A0A7G9GAH0"/>
<dbReference type="PROSITE" id="PS00630">
    <property type="entry name" value="IMP_2"/>
    <property type="match status" value="1"/>
</dbReference>
<keyword evidence="9" id="KW-1185">Reference proteome</keyword>
<comment type="cofactor">
    <cofactor evidence="2 6 7">
        <name>Mg(2+)</name>
        <dbReference type="ChEBI" id="CHEBI:18420"/>
    </cofactor>
</comment>
<gene>
    <name evidence="8" type="ORF">H9Q79_12885</name>
</gene>
<dbReference type="PRINTS" id="PR01959">
    <property type="entry name" value="SBIMPHPHTASE"/>
</dbReference>
<feature type="binding site" evidence="6">
    <location>
        <position position="85"/>
    </location>
    <ligand>
        <name>Mg(2+)</name>
        <dbReference type="ChEBI" id="CHEBI:18420"/>
        <label>1</label>
        <note>catalytic</note>
    </ligand>
</feature>
<feature type="binding site" evidence="6">
    <location>
        <position position="68"/>
    </location>
    <ligand>
        <name>Mg(2+)</name>
        <dbReference type="ChEBI" id="CHEBI:18420"/>
        <label>1</label>
        <note>catalytic</note>
    </ligand>
</feature>
<evidence type="ECO:0000313" key="9">
    <source>
        <dbReference type="Proteomes" id="UP000515860"/>
    </source>
</evidence>
<dbReference type="PANTHER" id="PTHR20854">
    <property type="entry name" value="INOSITOL MONOPHOSPHATASE"/>
    <property type="match status" value="1"/>
</dbReference>
<dbReference type="GO" id="GO:0046854">
    <property type="term" value="P:phosphatidylinositol phosphate biosynthetic process"/>
    <property type="evidence" value="ECO:0007669"/>
    <property type="project" value="InterPro"/>
</dbReference>
<dbReference type="SUPFAM" id="SSF56655">
    <property type="entry name" value="Carbohydrate phosphatase"/>
    <property type="match status" value="1"/>
</dbReference>
<dbReference type="EC" id="3.1.3.25" evidence="7"/>
<dbReference type="GO" id="GO:0006020">
    <property type="term" value="P:inositol metabolic process"/>
    <property type="evidence" value="ECO:0007669"/>
    <property type="project" value="TreeGrafter"/>
</dbReference>
<dbReference type="RefSeq" id="WP_249328462.1">
    <property type="nucleotide sequence ID" value="NZ_CP060635.1"/>
</dbReference>
<dbReference type="Gene3D" id="3.30.540.10">
    <property type="entry name" value="Fructose-1,6-Bisphosphatase, subunit A, domain 1"/>
    <property type="match status" value="1"/>
</dbReference>
<reference evidence="8 9" key="1">
    <citation type="submission" date="2020-08" db="EMBL/GenBank/DDBJ databases">
        <authorList>
            <person name="Liu C."/>
            <person name="Sun Q."/>
        </authorList>
    </citation>
    <scope>NUCLEOTIDE SEQUENCE [LARGE SCALE GENOMIC DNA]</scope>
    <source>
        <strain evidence="8 9">NSJ-29</strain>
    </source>
</reference>
<dbReference type="Pfam" id="PF00459">
    <property type="entry name" value="Inositol_P"/>
    <property type="match status" value="1"/>
</dbReference>